<protein>
    <submittedName>
        <fullName evidence="19">TonB-dependent siderophore receptor</fullName>
    </submittedName>
</protein>
<dbReference type="InterPro" id="IPR039426">
    <property type="entry name" value="TonB-dep_rcpt-like"/>
</dbReference>
<feature type="signal peptide" evidence="16">
    <location>
        <begin position="1"/>
        <end position="27"/>
    </location>
</feature>
<comment type="subcellular location">
    <subcellularLocation>
        <location evidence="1 14">Cell outer membrane</location>
        <topology evidence="1 14">Multi-pass membrane protein</topology>
    </subcellularLocation>
</comment>
<comment type="similarity">
    <text evidence="2 14 15">Belongs to the TonB-dependent receptor family.</text>
</comment>
<evidence type="ECO:0000313" key="19">
    <source>
        <dbReference type="EMBL" id="SCM77529.1"/>
    </source>
</evidence>
<feature type="domain" description="TonB-dependent receptor-like beta-barrel" evidence="17">
    <location>
        <begin position="244"/>
        <end position="680"/>
    </location>
</feature>
<organism evidence="19">
    <name type="scientific">uncultured Pleomorphomonas sp</name>
    <dbReference type="NCBI Taxonomy" id="442121"/>
    <lineage>
        <taxon>Bacteria</taxon>
        <taxon>Pseudomonadati</taxon>
        <taxon>Pseudomonadota</taxon>
        <taxon>Alphaproteobacteria</taxon>
        <taxon>Hyphomicrobiales</taxon>
        <taxon>Pleomorphomonadaceae</taxon>
        <taxon>Pleomorphomonas</taxon>
        <taxon>environmental samples</taxon>
    </lineage>
</organism>
<evidence type="ECO:0000256" key="13">
    <source>
        <dbReference type="ARBA" id="ARBA00023237"/>
    </source>
</evidence>
<evidence type="ECO:0000256" key="2">
    <source>
        <dbReference type="ARBA" id="ARBA00009810"/>
    </source>
</evidence>
<evidence type="ECO:0000256" key="1">
    <source>
        <dbReference type="ARBA" id="ARBA00004571"/>
    </source>
</evidence>
<evidence type="ECO:0000256" key="5">
    <source>
        <dbReference type="ARBA" id="ARBA00022496"/>
    </source>
</evidence>
<dbReference type="Gene3D" id="2.40.170.20">
    <property type="entry name" value="TonB-dependent receptor, beta-barrel domain"/>
    <property type="match status" value="1"/>
</dbReference>
<keyword evidence="4 14" id="KW-1134">Transmembrane beta strand</keyword>
<dbReference type="FunFam" id="2.170.130.10:FF:000001">
    <property type="entry name" value="Catecholate siderophore TonB-dependent receptor"/>
    <property type="match status" value="1"/>
</dbReference>
<reference evidence="19" key="1">
    <citation type="submission" date="2016-08" db="EMBL/GenBank/DDBJ databases">
        <authorList>
            <person name="Seilhamer J.J."/>
        </authorList>
    </citation>
    <scope>NUCLEOTIDE SEQUENCE</scope>
    <source>
        <strain evidence="19">86</strain>
    </source>
</reference>
<dbReference type="Pfam" id="PF00593">
    <property type="entry name" value="TonB_dep_Rec_b-barrel"/>
    <property type="match status" value="1"/>
</dbReference>
<evidence type="ECO:0000259" key="17">
    <source>
        <dbReference type="Pfam" id="PF00593"/>
    </source>
</evidence>
<keyword evidence="7 16" id="KW-0732">Signal</keyword>
<dbReference type="GO" id="GO:0015344">
    <property type="term" value="F:siderophore uptake transmembrane transporter activity"/>
    <property type="evidence" value="ECO:0007669"/>
    <property type="project" value="TreeGrafter"/>
</dbReference>
<dbReference type="RefSeq" id="WP_288200164.1">
    <property type="nucleotide sequence ID" value="NZ_LT608334.1"/>
</dbReference>
<sequence length="711" mass="76464">MPPDSTALIRALTLTLAALPLTGAAHAQSTTPTVTLDEIVVQGEGGSGTAPVKGYVAKATTTGAKTDTPIEKVPQSVSVMGREEIDARAADKVDEALRYTPGVFAQPFGPDGDTNWLYIRGFQATQSGIYLDGLQSYSYAFGGFLIDSNDLERIETLRGASSVLYGGSNPGGLVNLVSKRPTGERIRKIETGIDNNGYASFGFDIGDKLSDSVAARVSGRIAGGDGYTDFEENFRGTVSPSIKIDLSDTTELTVLANYTHLDGVHNGGAFLPYVGTVVAAPFGYIDREANFTEPDIDDYEREQGSLGYELKHNFGNGWKATQATRVAYSDVEESSLYPYGYTGWATSPAAGTDTLTRINFAHHSKTFAINTDNRIEGEVNTGPLAHKLLFGLDYRLFDLDQVQASSSGTDISATNPVYGSPQTTPSAYIDQTLRQHQLGAYVQDQIAFGGGWLATLNGRYDHVWTDAVGTPAYSGDDGEWSGRAGLAYEFDNGLTPYASVSTFFNPVLGANGSGVFVPETGQQYEAGLKYRPDWIDGLFTLSVFDLTKQNVLTGPSYAQTQLGEVNSQGVELEAKVNLTENWKLTASATFMDVDITKDADAAIVGKTPYVIPETMASAWLDYTFSTGTFEGFVVGGGLRYVGSSWADNENTLKVPDVLLADARIGYSRDNWGVDLNVNNIFDTDYVASCQTAYSCGYGEGRVIKLTGHFSW</sequence>
<keyword evidence="3 14" id="KW-0813">Transport</keyword>
<dbReference type="Gene3D" id="2.170.130.10">
    <property type="entry name" value="TonB-dependent receptor, plug domain"/>
    <property type="match status" value="1"/>
</dbReference>
<feature type="chain" id="PRO_5012804093" evidence="16">
    <location>
        <begin position="28"/>
        <end position="711"/>
    </location>
</feature>
<dbReference type="NCBIfam" id="TIGR01783">
    <property type="entry name" value="TonB-siderophor"/>
    <property type="match status" value="1"/>
</dbReference>
<evidence type="ECO:0000256" key="12">
    <source>
        <dbReference type="ARBA" id="ARBA00023170"/>
    </source>
</evidence>
<proteinExistence type="inferred from homology"/>
<evidence type="ECO:0000256" key="3">
    <source>
        <dbReference type="ARBA" id="ARBA00022448"/>
    </source>
</evidence>
<dbReference type="PROSITE" id="PS52016">
    <property type="entry name" value="TONB_DEPENDENT_REC_3"/>
    <property type="match status" value="1"/>
</dbReference>
<dbReference type="SUPFAM" id="SSF56935">
    <property type="entry name" value="Porins"/>
    <property type="match status" value="1"/>
</dbReference>
<dbReference type="NCBIfam" id="NF010651">
    <property type="entry name" value="PRK14050.1"/>
    <property type="match status" value="1"/>
</dbReference>
<dbReference type="GO" id="GO:0015891">
    <property type="term" value="P:siderophore transport"/>
    <property type="evidence" value="ECO:0007669"/>
    <property type="project" value="InterPro"/>
</dbReference>
<dbReference type="InterPro" id="IPR012910">
    <property type="entry name" value="Plug_dom"/>
</dbReference>
<keyword evidence="9" id="KW-0406">Ion transport</keyword>
<evidence type="ECO:0000256" key="7">
    <source>
        <dbReference type="ARBA" id="ARBA00022729"/>
    </source>
</evidence>
<dbReference type="AlphaFoldDB" id="A0A212LJI7"/>
<evidence type="ECO:0000256" key="8">
    <source>
        <dbReference type="ARBA" id="ARBA00023004"/>
    </source>
</evidence>
<dbReference type="InterPro" id="IPR037066">
    <property type="entry name" value="Plug_dom_sf"/>
</dbReference>
<keyword evidence="6 14" id="KW-0812">Transmembrane</keyword>
<feature type="domain" description="TonB-dependent receptor plug" evidence="18">
    <location>
        <begin position="70"/>
        <end position="172"/>
    </location>
</feature>
<dbReference type="Pfam" id="PF07715">
    <property type="entry name" value="Plug"/>
    <property type="match status" value="1"/>
</dbReference>
<dbReference type="GO" id="GO:0038023">
    <property type="term" value="F:signaling receptor activity"/>
    <property type="evidence" value="ECO:0007669"/>
    <property type="project" value="InterPro"/>
</dbReference>
<keyword evidence="13 14" id="KW-0998">Cell outer membrane</keyword>
<keyword evidence="12 19" id="KW-0675">Receptor</keyword>
<dbReference type="InterPro" id="IPR036942">
    <property type="entry name" value="Beta-barrel_TonB_sf"/>
</dbReference>
<dbReference type="InterPro" id="IPR010105">
    <property type="entry name" value="TonB_sidphr_rcpt"/>
</dbReference>
<name>A0A212LJI7_9HYPH</name>
<evidence type="ECO:0000256" key="9">
    <source>
        <dbReference type="ARBA" id="ARBA00023065"/>
    </source>
</evidence>
<keyword evidence="10 15" id="KW-0798">TonB box</keyword>
<gene>
    <name evidence="19" type="primary">fhuA</name>
    <name evidence="19" type="ORF">KL86PLE_41333</name>
</gene>
<dbReference type="InterPro" id="IPR000531">
    <property type="entry name" value="Beta-barrel_TonB"/>
</dbReference>
<evidence type="ECO:0000256" key="11">
    <source>
        <dbReference type="ARBA" id="ARBA00023136"/>
    </source>
</evidence>
<dbReference type="EMBL" id="FMJD01000008">
    <property type="protein sequence ID" value="SCM77529.1"/>
    <property type="molecule type" value="Genomic_DNA"/>
</dbReference>
<evidence type="ECO:0000259" key="18">
    <source>
        <dbReference type="Pfam" id="PF07715"/>
    </source>
</evidence>
<evidence type="ECO:0000256" key="14">
    <source>
        <dbReference type="PROSITE-ProRule" id="PRU01360"/>
    </source>
</evidence>
<dbReference type="PANTHER" id="PTHR32552">
    <property type="entry name" value="FERRICHROME IRON RECEPTOR-RELATED"/>
    <property type="match status" value="1"/>
</dbReference>
<evidence type="ECO:0000256" key="10">
    <source>
        <dbReference type="ARBA" id="ARBA00023077"/>
    </source>
</evidence>
<evidence type="ECO:0000256" key="6">
    <source>
        <dbReference type="ARBA" id="ARBA00022692"/>
    </source>
</evidence>
<dbReference type="PANTHER" id="PTHR32552:SF68">
    <property type="entry name" value="FERRICHROME OUTER MEMBRANE TRANSPORTER_PHAGE RECEPTOR"/>
    <property type="match status" value="1"/>
</dbReference>
<keyword evidence="8" id="KW-0408">Iron</keyword>
<keyword evidence="11 14" id="KW-0472">Membrane</keyword>
<evidence type="ECO:0000256" key="15">
    <source>
        <dbReference type="RuleBase" id="RU003357"/>
    </source>
</evidence>
<accession>A0A212LJI7</accession>
<keyword evidence="5" id="KW-0410">Iron transport</keyword>
<evidence type="ECO:0000256" key="4">
    <source>
        <dbReference type="ARBA" id="ARBA00022452"/>
    </source>
</evidence>
<dbReference type="GO" id="GO:0009279">
    <property type="term" value="C:cell outer membrane"/>
    <property type="evidence" value="ECO:0007669"/>
    <property type="project" value="UniProtKB-SubCell"/>
</dbReference>
<evidence type="ECO:0000256" key="16">
    <source>
        <dbReference type="SAM" id="SignalP"/>
    </source>
</evidence>
<dbReference type="CDD" id="cd01347">
    <property type="entry name" value="ligand_gated_channel"/>
    <property type="match status" value="1"/>
</dbReference>